<reference evidence="6 7" key="1">
    <citation type="submission" date="2014-07" db="EMBL/GenBank/DDBJ databases">
        <title>Draft genome sequence of Thalassospira profundimaris 35.</title>
        <authorList>
            <person name="Lai Q."/>
            <person name="Shao Z."/>
        </authorList>
    </citation>
    <scope>NUCLEOTIDE SEQUENCE [LARGE SCALE GENOMIC DNA]</scope>
    <source>
        <strain evidence="6 7">35</strain>
    </source>
</reference>
<dbReference type="Pfam" id="PF16344">
    <property type="entry name" value="FecR_C"/>
    <property type="match status" value="1"/>
</dbReference>
<keyword evidence="2" id="KW-1133">Transmembrane helix</keyword>
<proteinExistence type="predicted"/>
<feature type="domain" description="FecR N-terminal" evidence="4">
    <location>
        <begin position="39"/>
        <end position="81"/>
    </location>
</feature>
<gene>
    <name evidence="6" type="ORF">TH19_05990</name>
</gene>
<feature type="region of interest" description="Disordered" evidence="1">
    <location>
        <begin position="1"/>
        <end position="25"/>
    </location>
</feature>
<dbReference type="InterPro" id="IPR012373">
    <property type="entry name" value="Ferrdict_sens_TM"/>
</dbReference>
<dbReference type="Pfam" id="PF04773">
    <property type="entry name" value="FecR"/>
    <property type="match status" value="1"/>
</dbReference>
<evidence type="ECO:0000313" key="7">
    <source>
        <dbReference type="Proteomes" id="UP000253226"/>
    </source>
</evidence>
<evidence type="ECO:0000259" key="3">
    <source>
        <dbReference type="Pfam" id="PF04773"/>
    </source>
</evidence>
<dbReference type="PIRSF" id="PIRSF018266">
    <property type="entry name" value="FecR"/>
    <property type="match status" value="1"/>
</dbReference>
<dbReference type="PANTHER" id="PTHR30273">
    <property type="entry name" value="PERIPLASMIC SIGNAL SENSOR AND SIGMA FACTOR ACTIVATOR FECR-RELATED"/>
    <property type="match status" value="1"/>
</dbReference>
<keyword evidence="2" id="KW-0472">Membrane</keyword>
<accession>A0A367WCZ8</accession>
<dbReference type="InterPro" id="IPR032508">
    <property type="entry name" value="FecR_C"/>
</dbReference>
<evidence type="ECO:0008006" key="8">
    <source>
        <dbReference type="Google" id="ProtNLM"/>
    </source>
</evidence>
<sequence>MPFVENGTGSGTVTLNSGASAHPQSALQDYDDDMVALSDQAIDWLVRLQSDEVTDLDRQAFVDWSGQSDDHMRAARDAQALFGAVSQTETAQDWTGQEAALSPNATIPINTARNTRRRMPGSMARFGTRRFALSIASLCALVLAIMAGAGVPTDIWARWTAQYSTDIGLFKTVNLPDGTVAHMNTASAFSIDFSNGVRRVDLAAGEVIFDVAKDAQHPFIVSAQGGEAMAVGTVYGVRITDDHVNVTVREGVVEVSTGVGSSMRLLAGDQAVYHDGRGPQTGGHVDLAAYGSWQRGKLIFNNRPLGDVIDEVQRYKTERIVIARDAVHDLKVTGVFEIAELDDLLDTLEQAMNARVVRLPLLTVIY</sequence>
<dbReference type="AlphaFoldDB" id="A0A367WCZ8"/>
<feature type="domain" description="Protein FecR C-terminal" evidence="5">
    <location>
        <begin position="297"/>
        <end position="355"/>
    </location>
</feature>
<protein>
    <recommendedName>
        <fullName evidence="8">Iron dicitrate transport regulator FecR</fullName>
    </recommendedName>
</protein>
<dbReference type="PANTHER" id="PTHR30273:SF2">
    <property type="entry name" value="PROTEIN FECR"/>
    <property type="match status" value="1"/>
</dbReference>
<dbReference type="OrthoDB" id="1098280at2"/>
<evidence type="ECO:0000313" key="6">
    <source>
        <dbReference type="EMBL" id="RCK38350.1"/>
    </source>
</evidence>
<comment type="caution">
    <text evidence="6">The sequence shown here is derived from an EMBL/GenBank/DDBJ whole genome shotgun (WGS) entry which is preliminary data.</text>
</comment>
<dbReference type="InterPro" id="IPR032623">
    <property type="entry name" value="FecR_N"/>
</dbReference>
<keyword evidence="2" id="KW-0812">Transmembrane</keyword>
<evidence type="ECO:0000256" key="2">
    <source>
        <dbReference type="SAM" id="Phobius"/>
    </source>
</evidence>
<evidence type="ECO:0000259" key="4">
    <source>
        <dbReference type="Pfam" id="PF16220"/>
    </source>
</evidence>
<evidence type="ECO:0000256" key="1">
    <source>
        <dbReference type="SAM" id="MobiDB-lite"/>
    </source>
</evidence>
<dbReference type="Gene3D" id="2.60.120.1440">
    <property type="match status" value="1"/>
</dbReference>
<dbReference type="Pfam" id="PF16220">
    <property type="entry name" value="DUF4880"/>
    <property type="match status" value="1"/>
</dbReference>
<dbReference type="EMBL" id="JPWF01000003">
    <property type="protein sequence ID" value="RCK38350.1"/>
    <property type="molecule type" value="Genomic_DNA"/>
</dbReference>
<dbReference type="InterPro" id="IPR006860">
    <property type="entry name" value="FecR"/>
</dbReference>
<organism evidence="6 7">
    <name type="scientific">Thalassospira profundimaris</name>
    <dbReference type="NCBI Taxonomy" id="502049"/>
    <lineage>
        <taxon>Bacteria</taxon>
        <taxon>Pseudomonadati</taxon>
        <taxon>Pseudomonadota</taxon>
        <taxon>Alphaproteobacteria</taxon>
        <taxon>Rhodospirillales</taxon>
        <taxon>Thalassospiraceae</taxon>
        <taxon>Thalassospira</taxon>
    </lineage>
</organism>
<name>A0A367WCZ8_9PROT</name>
<evidence type="ECO:0000259" key="5">
    <source>
        <dbReference type="Pfam" id="PF16344"/>
    </source>
</evidence>
<feature type="compositionally biased region" description="Polar residues" evidence="1">
    <location>
        <begin position="11"/>
        <end position="25"/>
    </location>
</feature>
<dbReference type="Proteomes" id="UP000253226">
    <property type="component" value="Unassembled WGS sequence"/>
</dbReference>
<dbReference type="GO" id="GO:0016989">
    <property type="term" value="F:sigma factor antagonist activity"/>
    <property type="evidence" value="ECO:0007669"/>
    <property type="project" value="TreeGrafter"/>
</dbReference>
<feature type="transmembrane region" description="Helical" evidence="2">
    <location>
        <begin position="131"/>
        <end position="151"/>
    </location>
</feature>
<dbReference type="Gene3D" id="3.55.50.30">
    <property type="match status" value="1"/>
</dbReference>
<feature type="domain" description="FecR protein" evidence="3">
    <location>
        <begin position="162"/>
        <end position="254"/>
    </location>
</feature>